<evidence type="ECO:0000256" key="1">
    <source>
        <dbReference type="SAM" id="MobiDB-lite"/>
    </source>
</evidence>
<reference evidence="2 3" key="1">
    <citation type="journal article" date="2018" name="G3 (Bethesda)">
        <title>A High-Quality Reference Genome for the Invasive Mosquitofish Gambusia affinis Using a Chicago Library.</title>
        <authorList>
            <person name="Hoffberg S.L."/>
            <person name="Troendle N.J."/>
            <person name="Glenn T.C."/>
            <person name="Mahmud O."/>
            <person name="Louha S."/>
            <person name="Chalopin D."/>
            <person name="Bennetzen J.L."/>
            <person name="Mauricio R."/>
        </authorList>
    </citation>
    <scope>NUCLEOTIDE SEQUENCE [LARGE SCALE GENOMIC DNA]</scope>
    <source>
        <strain evidence="2">NE01/NJP1002.9</strain>
        <tissue evidence="2">Muscle</tissue>
    </source>
</reference>
<feature type="region of interest" description="Disordered" evidence="1">
    <location>
        <begin position="19"/>
        <end position="54"/>
    </location>
</feature>
<keyword evidence="3" id="KW-1185">Reference proteome</keyword>
<accession>A0A315V1U9</accession>
<proteinExistence type="predicted"/>
<comment type="caution">
    <text evidence="2">The sequence shown here is derived from an EMBL/GenBank/DDBJ whole genome shotgun (WGS) entry which is preliminary data.</text>
</comment>
<evidence type="ECO:0000313" key="3">
    <source>
        <dbReference type="Proteomes" id="UP000250572"/>
    </source>
</evidence>
<dbReference type="Proteomes" id="UP000250572">
    <property type="component" value="Unassembled WGS sequence"/>
</dbReference>
<feature type="compositionally biased region" description="Basic residues" evidence="1">
    <location>
        <begin position="40"/>
        <end position="49"/>
    </location>
</feature>
<organism evidence="2 3">
    <name type="scientific">Gambusia affinis</name>
    <name type="common">Western mosquitofish</name>
    <name type="synonym">Heterandria affinis</name>
    <dbReference type="NCBI Taxonomy" id="33528"/>
    <lineage>
        <taxon>Eukaryota</taxon>
        <taxon>Metazoa</taxon>
        <taxon>Chordata</taxon>
        <taxon>Craniata</taxon>
        <taxon>Vertebrata</taxon>
        <taxon>Euteleostomi</taxon>
        <taxon>Actinopterygii</taxon>
        <taxon>Neopterygii</taxon>
        <taxon>Teleostei</taxon>
        <taxon>Neoteleostei</taxon>
        <taxon>Acanthomorphata</taxon>
        <taxon>Ovalentaria</taxon>
        <taxon>Atherinomorphae</taxon>
        <taxon>Cyprinodontiformes</taxon>
        <taxon>Poeciliidae</taxon>
        <taxon>Poeciliinae</taxon>
        <taxon>Gambusia</taxon>
    </lineage>
</organism>
<feature type="non-terminal residue" evidence="2">
    <location>
        <position position="127"/>
    </location>
</feature>
<dbReference type="OMA" id="KICNASA"/>
<dbReference type="EMBL" id="NHOQ01002495">
    <property type="protein sequence ID" value="PWA16163.1"/>
    <property type="molecule type" value="Genomic_DNA"/>
</dbReference>
<protein>
    <submittedName>
        <fullName evidence="2">Uncharacterized protein</fullName>
    </submittedName>
</protein>
<feature type="compositionally biased region" description="Polar residues" evidence="1">
    <location>
        <begin position="25"/>
        <end position="36"/>
    </location>
</feature>
<evidence type="ECO:0000313" key="2">
    <source>
        <dbReference type="EMBL" id="PWA16163.1"/>
    </source>
</evidence>
<dbReference type="AlphaFoldDB" id="A0A315V1U9"/>
<name>A0A315V1U9_GAMAF</name>
<gene>
    <name evidence="2" type="ORF">CCH79_00021031</name>
</gene>
<sequence>MAEVSLDAEGFLEMIDTFDRPHGTASESTYARTGTYANRPKNKPGKRVPKAGAYAEAGVGNTRVERRIFEAEARGPNASAGAGANPLGASAFARAELAGASAAAGPLKVKVGLAASAGVDIGAQGIL</sequence>